<dbReference type="Proteomes" id="UP001269819">
    <property type="component" value="Unassembled WGS sequence"/>
</dbReference>
<evidence type="ECO:0000313" key="3">
    <source>
        <dbReference type="Proteomes" id="UP001269819"/>
    </source>
</evidence>
<keyword evidence="3" id="KW-1185">Reference proteome</keyword>
<accession>A0ABU3VY70</accession>
<sequence>MTEKSFLERVSGGLGTTVTTTLIAASGGGYLAPLLPALTGALANQRYQKRVEEALQELNQRIAENEQVINLITDNQLRLVNEIVSAIMHTTNAEKIEVLKRSAINGITADNIDDHEASIISRVLRDISILEFEFLLRLEEVQAVIVAGTDERPKSNNPDQLWIDANEQDAEFLIGLVNLGLVSPTGSGVGGTLNYRVLGVAHKLMSLARH</sequence>
<organism evidence="2 3">
    <name type="scientific">Marinobacter xestospongiae</name>
    <dbReference type="NCBI Taxonomy" id="994319"/>
    <lineage>
        <taxon>Bacteria</taxon>
        <taxon>Pseudomonadati</taxon>
        <taxon>Pseudomonadota</taxon>
        <taxon>Gammaproteobacteria</taxon>
        <taxon>Pseudomonadales</taxon>
        <taxon>Marinobacteraceae</taxon>
        <taxon>Marinobacter</taxon>
    </lineage>
</organism>
<keyword evidence="1" id="KW-0175">Coiled coil</keyword>
<reference evidence="2 3" key="1">
    <citation type="submission" date="2023-10" db="EMBL/GenBank/DDBJ databases">
        <title>Characteristics and mechanism of a salt-tolerant marine origin heterotrophic nitrifying- aerobic denitrifying bacteria Marinobacter xestospongiae HN1.</title>
        <authorList>
            <person name="Qi R."/>
        </authorList>
    </citation>
    <scope>NUCLEOTIDE SEQUENCE [LARGE SCALE GENOMIC DNA]</scope>
    <source>
        <strain evidence="2 3">HN1</strain>
    </source>
</reference>
<comment type="caution">
    <text evidence="2">The sequence shown here is derived from an EMBL/GenBank/DDBJ whole genome shotgun (WGS) entry which is preliminary data.</text>
</comment>
<gene>
    <name evidence="2" type="ORF">RYS15_11035</name>
</gene>
<dbReference type="EMBL" id="JAWIIJ010000006">
    <property type="protein sequence ID" value="MDV2079227.1"/>
    <property type="molecule type" value="Genomic_DNA"/>
</dbReference>
<protein>
    <submittedName>
        <fullName evidence="2">Uncharacterized protein</fullName>
    </submittedName>
</protein>
<evidence type="ECO:0000256" key="1">
    <source>
        <dbReference type="SAM" id="Coils"/>
    </source>
</evidence>
<feature type="coiled-coil region" evidence="1">
    <location>
        <begin position="44"/>
        <end position="75"/>
    </location>
</feature>
<name>A0ABU3VY70_9GAMM</name>
<dbReference type="RefSeq" id="WP_316973834.1">
    <property type="nucleotide sequence ID" value="NZ_JAWIIJ010000006.1"/>
</dbReference>
<proteinExistence type="predicted"/>
<evidence type="ECO:0000313" key="2">
    <source>
        <dbReference type="EMBL" id="MDV2079227.1"/>
    </source>
</evidence>